<dbReference type="PANTHER" id="PTHR43179">
    <property type="entry name" value="RHAMNOSYLTRANSFERASE WBBL"/>
    <property type="match status" value="1"/>
</dbReference>
<feature type="domain" description="Glycosyltransferase 2-like" evidence="1">
    <location>
        <begin position="4"/>
        <end position="180"/>
    </location>
</feature>
<evidence type="ECO:0000259" key="1">
    <source>
        <dbReference type="Pfam" id="PF00535"/>
    </source>
</evidence>
<keyword evidence="2" id="KW-0808">Transferase</keyword>
<dbReference type="Proteomes" id="UP000270620">
    <property type="component" value="Unassembled WGS sequence"/>
</dbReference>
<keyword evidence="3" id="KW-1185">Reference proteome</keyword>
<accession>A0A428K2D7</accession>
<evidence type="ECO:0000313" key="3">
    <source>
        <dbReference type="Proteomes" id="UP000270620"/>
    </source>
</evidence>
<reference evidence="2 3" key="1">
    <citation type="submission" date="2018-12" db="EMBL/GenBank/DDBJ databases">
        <title>Mangrovimonas spongiae sp. nov., a novel member of the genus Mangrovimonas isolated from marine sponge.</title>
        <authorList>
            <person name="Zhuang L."/>
            <person name="Luo L."/>
        </authorList>
    </citation>
    <scope>NUCLEOTIDE SEQUENCE [LARGE SCALE GENOMIC DNA]</scope>
    <source>
        <strain evidence="2 3">HN-E26</strain>
    </source>
</reference>
<comment type="caution">
    <text evidence="2">The sequence shown here is derived from an EMBL/GenBank/DDBJ whole genome shotgun (WGS) entry which is preliminary data.</text>
</comment>
<dbReference type="Pfam" id="PF00535">
    <property type="entry name" value="Glycos_transf_2"/>
    <property type="match status" value="1"/>
</dbReference>
<dbReference type="PANTHER" id="PTHR43179:SF7">
    <property type="entry name" value="RHAMNOSYLTRANSFERASE WBBL"/>
    <property type="match status" value="1"/>
</dbReference>
<gene>
    <name evidence="2" type="ORF">EJA19_06200</name>
</gene>
<sequence>MKLSVVILNYNVRYFLELCLTSVREAIKDIDAEIIVVDNHSPDDSCQMIKNNFPEVILIENKENLGFSKGNNIGVSKAKGEYVCVLNPDTVVTEDTFKTLLQFSDTQEKLGIVGCKLIDGTGTFLPESKRNIPTPKVALYKMLGFSKQYYANQINQSKIGEVPILVGAFMLLKTSIYKEVGGFDEDYFMYGEDVDLSYKVLKSGYKNFYNGTTTVIHYKGESTLKDVNYAKRFYGAMQIFYKKHFKRHMLFDVFVWLGIKLAYLLRKTPEQVKTQKKNVVFISQSDNVEKVEQIIKRNVLLGRHLNTIENDTEVIFDGNTMTFKSIIQEMMVFSDKKAISFKILPKNATFILGSDSSKFRGEIIALTNN</sequence>
<dbReference type="InterPro" id="IPR001173">
    <property type="entry name" value="Glyco_trans_2-like"/>
</dbReference>
<dbReference type="Gene3D" id="3.90.550.10">
    <property type="entry name" value="Spore Coat Polysaccharide Biosynthesis Protein SpsA, Chain A"/>
    <property type="match status" value="1"/>
</dbReference>
<protein>
    <submittedName>
        <fullName evidence="2">Glycosyltransferase family 2 protein</fullName>
    </submittedName>
</protein>
<dbReference type="RefSeq" id="WP_125467481.1">
    <property type="nucleotide sequence ID" value="NZ_RWBG01000002.1"/>
</dbReference>
<dbReference type="SUPFAM" id="SSF53448">
    <property type="entry name" value="Nucleotide-diphospho-sugar transferases"/>
    <property type="match status" value="1"/>
</dbReference>
<dbReference type="GO" id="GO:0016740">
    <property type="term" value="F:transferase activity"/>
    <property type="evidence" value="ECO:0007669"/>
    <property type="project" value="UniProtKB-KW"/>
</dbReference>
<name>A0A428K2D7_9FLAO</name>
<dbReference type="AlphaFoldDB" id="A0A428K2D7"/>
<dbReference type="InterPro" id="IPR029044">
    <property type="entry name" value="Nucleotide-diphossugar_trans"/>
</dbReference>
<proteinExistence type="predicted"/>
<organism evidence="2 3">
    <name type="scientific">Mangrovimonas spongiae</name>
    <dbReference type="NCBI Taxonomy" id="2494697"/>
    <lineage>
        <taxon>Bacteria</taxon>
        <taxon>Pseudomonadati</taxon>
        <taxon>Bacteroidota</taxon>
        <taxon>Flavobacteriia</taxon>
        <taxon>Flavobacteriales</taxon>
        <taxon>Flavobacteriaceae</taxon>
        <taxon>Mangrovimonas</taxon>
    </lineage>
</organism>
<dbReference type="OrthoDB" id="9771846at2"/>
<dbReference type="CDD" id="cd04186">
    <property type="entry name" value="GT_2_like_c"/>
    <property type="match status" value="1"/>
</dbReference>
<evidence type="ECO:0000313" key="2">
    <source>
        <dbReference type="EMBL" id="RSK40567.1"/>
    </source>
</evidence>
<dbReference type="EMBL" id="RWBG01000002">
    <property type="protein sequence ID" value="RSK40567.1"/>
    <property type="molecule type" value="Genomic_DNA"/>
</dbReference>